<gene>
    <name evidence="2" type="primary">DUPC</name>
</gene>
<evidence type="ECO:0000313" key="2">
    <source>
        <dbReference type="EMBL" id="CAE52442.1"/>
    </source>
</evidence>
<organism evidence="2">
    <name type="scientific">Saccharomyces cerevisiae</name>
    <name type="common">Baker's yeast</name>
    <dbReference type="NCBI Taxonomy" id="4932"/>
    <lineage>
        <taxon>Eukaryota</taxon>
        <taxon>Fungi</taxon>
        <taxon>Dikarya</taxon>
        <taxon>Ascomycota</taxon>
        <taxon>Saccharomycotina</taxon>
        <taxon>Saccharomycetes</taxon>
        <taxon>Saccharomycetales</taxon>
        <taxon>Saccharomycetaceae</taxon>
        <taxon>Saccharomyces</taxon>
    </lineage>
</organism>
<evidence type="ECO:0000256" key="1">
    <source>
        <dbReference type="SAM" id="Phobius"/>
    </source>
</evidence>
<feature type="transmembrane region" description="Helical" evidence="1">
    <location>
        <begin position="118"/>
        <end position="142"/>
    </location>
</feature>
<name>E9P8K3_YEASX</name>
<protein>
    <submittedName>
        <fullName evidence="2">Uncharacterized protein DUPC</fullName>
    </submittedName>
</protein>
<keyword evidence="1" id="KW-1133">Transmembrane helix</keyword>
<dbReference type="AlphaFoldDB" id="E9P8K3"/>
<keyword evidence="1" id="KW-0812">Transmembrane</keyword>
<reference evidence="2" key="1">
    <citation type="journal article" date="2004" name="Genetics">
        <title>Expansion and contraction of the DUP240 multigene family in Saccharomyces cerevisiae populations.</title>
        <authorList>
            <person name="Leh-Louis V."/>
            <person name="Wirth B."/>
            <person name="Potier S."/>
            <person name="Souciet J.L."/>
            <person name="Despons L."/>
        </authorList>
    </citation>
    <scope>NUCLEOTIDE SEQUENCE</scope>
    <source>
        <strain evidence="2">CLIB382</strain>
    </source>
</reference>
<dbReference type="VEuPathDB" id="FungiDB:YAR031W"/>
<sequence>MPPKQKAGDEKSFNWYKTDRYFDQHNIFQHHNTAIEKTRYKLGMQTSSENTNAKSDSLDEPSAYLIEENVALPKDIFHSYLSYWIYEAAHCTPVMFLSLVIGVLISIIILFHDNKNCVGVSVGFLVTFFIIFGCVLGGIFGIPICDRDFKIKLLGETIARRPAGREWRTVAYNMNQYLFDEGLWYTPYYFYCGRKCQYFFNNLVKIEGPNTHPSSPTNDEENTQPDASEIEVLNVVGRFFIHSPDPILEAYLIKAAEINREAEFEYWRKQYPEVDLP</sequence>
<feature type="transmembrane region" description="Helical" evidence="1">
    <location>
        <begin position="94"/>
        <end position="112"/>
    </location>
</feature>
<dbReference type="Pfam" id="PF00674">
    <property type="entry name" value="DUP"/>
    <property type="match status" value="1"/>
</dbReference>
<accession>E9P8K3</accession>
<dbReference type="EMBL" id="AJ586505">
    <property type="protein sequence ID" value="CAE52442.1"/>
    <property type="molecule type" value="Genomic_DNA"/>
</dbReference>
<reference evidence="2" key="2">
    <citation type="submission" date="2004-03" db="EMBL/GenBank/DDBJ databases">
        <title>Paleogenomics or searches for remnant duplicated copies of the yeas t DUP240 gene family in intergenic areas.</title>
        <authorList>
            <person name="Wirth B."/>
        </authorList>
    </citation>
    <scope>NUCLEOTIDE SEQUENCE</scope>
    <source>
        <strain evidence="2">CLIB382</strain>
    </source>
</reference>
<dbReference type="InterPro" id="IPR001142">
    <property type="entry name" value="DUP/COS"/>
</dbReference>
<proteinExistence type="predicted"/>
<keyword evidence="1" id="KW-0472">Membrane</keyword>